<dbReference type="AlphaFoldDB" id="A0AAX2AGJ1"/>
<keyword evidence="1" id="KW-1133">Transmembrane helix</keyword>
<reference evidence="2 3" key="1">
    <citation type="submission" date="2017-09" db="EMBL/GenBank/DDBJ databases">
        <title>Genomics of the genus Arcobacter.</title>
        <authorList>
            <person name="Perez-Cataluna A."/>
            <person name="Figueras M.J."/>
            <person name="Salas-Masso N."/>
        </authorList>
    </citation>
    <scope>NUCLEOTIDE SEQUENCE [LARGE SCALE GENOMIC DNA]</scope>
    <source>
        <strain evidence="2 3">CECT 7386</strain>
    </source>
</reference>
<proteinExistence type="predicted"/>
<feature type="transmembrane region" description="Helical" evidence="1">
    <location>
        <begin position="121"/>
        <end position="139"/>
    </location>
</feature>
<keyword evidence="3" id="KW-1185">Reference proteome</keyword>
<feature type="transmembrane region" description="Helical" evidence="1">
    <location>
        <begin position="145"/>
        <end position="167"/>
    </location>
</feature>
<dbReference type="RefSeq" id="WP_114840747.1">
    <property type="nucleotide sequence ID" value="NZ_CP031219.1"/>
</dbReference>
<feature type="transmembrane region" description="Helical" evidence="1">
    <location>
        <begin position="20"/>
        <end position="41"/>
    </location>
</feature>
<evidence type="ECO:0000256" key="1">
    <source>
        <dbReference type="SAM" id="Phobius"/>
    </source>
</evidence>
<keyword evidence="1" id="KW-0472">Membrane</keyword>
<organism evidence="2 3">
    <name type="scientific">Malaciobacter mytili LMG 24559</name>
    <dbReference type="NCBI Taxonomy" id="1032238"/>
    <lineage>
        <taxon>Bacteria</taxon>
        <taxon>Pseudomonadati</taxon>
        <taxon>Campylobacterota</taxon>
        <taxon>Epsilonproteobacteria</taxon>
        <taxon>Campylobacterales</taxon>
        <taxon>Arcobacteraceae</taxon>
        <taxon>Malaciobacter</taxon>
    </lineage>
</organism>
<keyword evidence="1" id="KW-0812">Transmembrane</keyword>
<dbReference type="Proteomes" id="UP000290092">
    <property type="component" value="Unassembled WGS sequence"/>
</dbReference>
<comment type="caution">
    <text evidence="2">The sequence shown here is derived from an EMBL/GenBank/DDBJ whole genome shotgun (WGS) entry which is preliminary data.</text>
</comment>
<sequence>MNILISLLYAPFVFFSLRYFDIKIVCINIFIISLLWFFITIKKDYKQALYPLVYIFIAVITYFIESFYILKVLPLLIAIFFTALILISYINKTSIILFFAKKFSKKNIDKKEEEYIYKSTLFWFFTALVNCLIHFYIFISENISFWLYYSSFGWYFIFIFAGILQFLHKKFIFNKSLKDA</sequence>
<gene>
    <name evidence="2" type="ORF">CP985_08140</name>
</gene>
<accession>A0AAX2AGJ1</accession>
<name>A0AAX2AGJ1_9BACT</name>
<protein>
    <recommendedName>
        <fullName evidence="4">DNA gyrase subunit B</fullName>
    </recommendedName>
</protein>
<feature type="transmembrane region" description="Helical" evidence="1">
    <location>
        <begin position="75"/>
        <end position="100"/>
    </location>
</feature>
<dbReference type="EMBL" id="NXID01000027">
    <property type="protein sequence ID" value="RXK15492.1"/>
    <property type="molecule type" value="Genomic_DNA"/>
</dbReference>
<dbReference type="KEGG" id="amyt:AMYT_0236"/>
<evidence type="ECO:0008006" key="4">
    <source>
        <dbReference type="Google" id="ProtNLM"/>
    </source>
</evidence>
<feature type="transmembrane region" description="Helical" evidence="1">
    <location>
        <begin position="48"/>
        <end position="69"/>
    </location>
</feature>
<evidence type="ECO:0000313" key="2">
    <source>
        <dbReference type="EMBL" id="RXK15492.1"/>
    </source>
</evidence>
<evidence type="ECO:0000313" key="3">
    <source>
        <dbReference type="Proteomes" id="UP000290092"/>
    </source>
</evidence>